<organism evidence="2 3">
    <name type="scientific">Marinifilum flexuosum</name>
    <dbReference type="NCBI Taxonomy" id="1117708"/>
    <lineage>
        <taxon>Bacteria</taxon>
        <taxon>Pseudomonadati</taxon>
        <taxon>Bacteroidota</taxon>
        <taxon>Bacteroidia</taxon>
        <taxon>Marinilabiliales</taxon>
        <taxon>Marinifilaceae</taxon>
    </lineage>
</organism>
<evidence type="ECO:0000313" key="3">
    <source>
        <dbReference type="Proteomes" id="UP000284531"/>
    </source>
</evidence>
<accession>A0A419X315</accession>
<protein>
    <submittedName>
        <fullName evidence="2">Carboxypeptidase family protein</fullName>
    </submittedName>
</protein>
<dbReference type="SUPFAM" id="SSF49464">
    <property type="entry name" value="Carboxypeptidase regulatory domain-like"/>
    <property type="match status" value="1"/>
</dbReference>
<dbReference type="RefSeq" id="WP_120239957.1">
    <property type="nucleotide sequence ID" value="NZ_RAPQ01000009.1"/>
</dbReference>
<sequence length="245" mass="28020">MRKKISIFLFLFCLIYLQGNAQTDSITISGMVSDFEGQPVDGALVEIKHSNFKTAYETLTDKKGHYRLRVSKGKYLALASLKMSEYPVAGSILPKDDQRLEFWAWNLIAEEDMLLNIKYHRLEVYGVNVFRVQGAHPGYTIYCRPMSLTRGFSEPDKDLDFVDLCPPPEELEVTVKINGSPVKVNMKEKVKEYVSNGICYAYLLHVDLPSEPVNKNYNIFHIEMTDLKNGDKGEAVCFKKKPDYQ</sequence>
<dbReference type="Proteomes" id="UP000284531">
    <property type="component" value="Unassembled WGS sequence"/>
</dbReference>
<keyword evidence="1" id="KW-0732">Signal</keyword>
<evidence type="ECO:0000256" key="1">
    <source>
        <dbReference type="SAM" id="SignalP"/>
    </source>
</evidence>
<reference evidence="2 3" key="1">
    <citation type="submission" date="2018-09" db="EMBL/GenBank/DDBJ databases">
        <title>Genomic Encyclopedia of Archaeal and Bacterial Type Strains, Phase II (KMG-II): from individual species to whole genera.</title>
        <authorList>
            <person name="Goeker M."/>
        </authorList>
    </citation>
    <scope>NUCLEOTIDE SEQUENCE [LARGE SCALE GENOMIC DNA]</scope>
    <source>
        <strain evidence="2 3">DSM 21950</strain>
    </source>
</reference>
<keyword evidence="3" id="KW-1185">Reference proteome</keyword>
<comment type="caution">
    <text evidence="2">The sequence shown here is derived from an EMBL/GenBank/DDBJ whole genome shotgun (WGS) entry which is preliminary data.</text>
</comment>
<keyword evidence="2" id="KW-0645">Protease</keyword>
<feature type="signal peptide" evidence="1">
    <location>
        <begin position="1"/>
        <end position="21"/>
    </location>
</feature>
<proteinExistence type="predicted"/>
<dbReference type="OrthoDB" id="2678286at2"/>
<gene>
    <name evidence="2" type="ORF">BXY64_2179</name>
</gene>
<dbReference type="Pfam" id="PF13620">
    <property type="entry name" value="CarboxypepD_reg"/>
    <property type="match status" value="1"/>
</dbReference>
<keyword evidence="2" id="KW-0378">Hydrolase</keyword>
<name>A0A419X315_9BACT</name>
<dbReference type="InterPro" id="IPR008969">
    <property type="entry name" value="CarboxyPept-like_regulatory"/>
</dbReference>
<dbReference type="AlphaFoldDB" id="A0A419X315"/>
<dbReference type="EMBL" id="RAPQ01000009">
    <property type="protein sequence ID" value="RKE02098.1"/>
    <property type="molecule type" value="Genomic_DNA"/>
</dbReference>
<evidence type="ECO:0000313" key="2">
    <source>
        <dbReference type="EMBL" id="RKE02098.1"/>
    </source>
</evidence>
<feature type="chain" id="PRO_5019338550" evidence="1">
    <location>
        <begin position="22"/>
        <end position="245"/>
    </location>
</feature>
<dbReference type="Gene3D" id="2.60.40.1120">
    <property type="entry name" value="Carboxypeptidase-like, regulatory domain"/>
    <property type="match status" value="1"/>
</dbReference>
<dbReference type="GO" id="GO:0004180">
    <property type="term" value="F:carboxypeptidase activity"/>
    <property type="evidence" value="ECO:0007669"/>
    <property type="project" value="UniProtKB-KW"/>
</dbReference>
<keyword evidence="2" id="KW-0121">Carboxypeptidase</keyword>